<dbReference type="Pfam" id="PF01627">
    <property type="entry name" value="Hpt"/>
    <property type="match status" value="1"/>
</dbReference>
<dbReference type="SMART" id="SM00388">
    <property type="entry name" value="HisKA"/>
    <property type="match status" value="1"/>
</dbReference>
<dbReference type="SUPFAM" id="SSF47226">
    <property type="entry name" value="Histidine-containing phosphotransfer domain, HPT domain"/>
    <property type="match status" value="1"/>
</dbReference>
<evidence type="ECO:0000313" key="25">
    <source>
        <dbReference type="Proteomes" id="UP000199420"/>
    </source>
</evidence>
<dbReference type="GO" id="GO:0006355">
    <property type="term" value="P:regulation of DNA-templated transcription"/>
    <property type="evidence" value="ECO:0007669"/>
    <property type="project" value="InterPro"/>
</dbReference>
<dbReference type="STRING" id="529704.SAMN02927913_1794"/>
<evidence type="ECO:0000259" key="23">
    <source>
        <dbReference type="PROSITE" id="PS50894"/>
    </source>
</evidence>
<comment type="subunit">
    <text evidence="14">At low DSF concentrations, interacts with RpfF.</text>
</comment>
<feature type="coiled-coil region" evidence="18">
    <location>
        <begin position="1265"/>
        <end position="1292"/>
    </location>
</feature>
<dbReference type="Pfam" id="PF02518">
    <property type="entry name" value="HATPase_c"/>
    <property type="match status" value="1"/>
</dbReference>
<dbReference type="PROSITE" id="PS50109">
    <property type="entry name" value="HIS_KIN"/>
    <property type="match status" value="1"/>
</dbReference>
<protein>
    <recommendedName>
        <fullName evidence="15">Sensory/regulatory protein RpfC</fullName>
        <ecNumber evidence="3">2.7.13.3</ecNumber>
    </recommendedName>
</protein>
<evidence type="ECO:0000256" key="2">
    <source>
        <dbReference type="ARBA" id="ARBA00004429"/>
    </source>
</evidence>
<keyword evidence="11" id="KW-1133">Transmembrane helix</keyword>
<dbReference type="CDD" id="cd00088">
    <property type="entry name" value="HPT"/>
    <property type="match status" value="1"/>
</dbReference>
<dbReference type="Proteomes" id="UP000199420">
    <property type="component" value="Unassembled WGS sequence"/>
</dbReference>
<feature type="domain" description="PAC" evidence="22">
    <location>
        <begin position="1102"/>
        <end position="1154"/>
    </location>
</feature>
<dbReference type="Gene3D" id="3.30.565.10">
    <property type="entry name" value="Histidine kinase-like ATPase, C-terminal domain"/>
    <property type="match status" value="1"/>
</dbReference>
<dbReference type="SMART" id="SM00086">
    <property type="entry name" value="PAC"/>
    <property type="match status" value="10"/>
</dbReference>
<keyword evidence="8" id="KW-0547">Nucleotide-binding</keyword>
<feature type="domain" description="PAS" evidence="21">
    <location>
        <begin position="1151"/>
        <end position="1222"/>
    </location>
</feature>
<feature type="domain" description="PAC" evidence="22">
    <location>
        <begin position="976"/>
        <end position="1028"/>
    </location>
</feature>
<reference evidence="24 25" key="1">
    <citation type="submission" date="2016-10" db="EMBL/GenBank/DDBJ databases">
        <authorList>
            <person name="de Groot N.N."/>
        </authorList>
    </citation>
    <scope>NUCLEOTIDE SEQUENCE [LARGE SCALE GENOMIC DNA]</scope>
    <source>
        <strain evidence="24 25">DSM 26515</strain>
    </source>
</reference>
<dbReference type="PROSITE" id="PS50112">
    <property type="entry name" value="PAS"/>
    <property type="match status" value="4"/>
</dbReference>
<evidence type="ECO:0000256" key="15">
    <source>
        <dbReference type="ARBA" id="ARBA00068150"/>
    </source>
</evidence>
<dbReference type="Pfam" id="PF00072">
    <property type="entry name" value="Response_reg"/>
    <property type="match status" value="1"/>
</dbReference>
<evidence type="ECO:0000256" key="6">
    <source>
        <dbReference type="ARBA" id="ARBA00022679"/>
    </source>
</evidence>
<dbReference type="Gene3D" id="1.20.120.160">
    <property type="entry name" value="HPT domain"/>
    <property type="match status" value="1"/>
</dbReference>
<dbReference type="SUPFAM" id="SSF55874">
    <property type="entry name" value="ATPase domain of HSP90 chaperone/DNA topoisomerase II/histidine kinase"/>
    <property type="match status" value="1"/>
</dbReference>
<feature type="coiled-coil region" evidence="18">
    <location>
        <begin position="2052"/>
        <end position="2079"/>
    </location>
</feature>
<dbReference type="InterPro" id="IPR013656">
    <property type="entry name" value="PAS_4"/>
</dbReference>
<evidence type="ECO:0000256" key="18">
    <source>
        <dbReference type="SAM" id="Coils"/>
    </source>
</evidence>
<dbReference type="FunFam" id="3.30.565.10:FF:000010">
    <property type="entry name" value="Sensor histidine kinase RcsC"/>
    <property type="match status" value="1"/>
</dbReference>
<dbReference type="SMART" id="SM00448">
    <property type="entry name" value="REC"/>
    <property type="match status" value="1"/>
</dbReference>
<evidence type="ECO:0000313" key="24">
    <source>
        <dbReference type="EMBL" id="SEI88611.1"/>
    </source>
</evidence>
<evidence type="ECO:0000256" key="16">
    <source>
        <dbReference type="PROSITE-ProRule" id="PRU00110"/>
    </source>
</evidence>
<evidence type="ECO:0000256" key="14">
    <source>
        <dbReference type="ARBA" id="ARBA00064003"/>
    </source>
</evidence>
<evidence type="ECO:0000256" key="10">
    <source>
        <dbReference type="ARBA" id="ARBA00022840"/>
    </source>
</evidence>
<dbReference type="FunFam" id="1.10.287.130:FF:000002">
    <property type="entry name" value="Two-component osmosensing histidine kinase"/>
    <property type="match status" value="1"/>
</dbReference>
<feature type="domain" description="HPt" evidence="23">
    <location>
        <begin position="1995"/>
        <end position="2091"/>
    </location>
</feature>
<dbReference type="Pfam" id="PF08448">
    <property type="entry name" value="PAS_4"/>
    <property type="match status" value="2"/>
</dbReference>
<dbReference type="SMART" id="SM00073">
    <property type="entry name" value="HPT"/>
    <property type="match status" value="1"/>
</dbReference>
<evidence type="ECO:0000256" key="17">
    <source>
        <dbReference type="PROSITE-ProRule" id="PRU00169"/>
    </source>
</evidence>
<feature type="domain" description="PAC" evidence="22">
    <location>
        <begin position="318"/>
        <end position="371"/>
    </location>
</feature>
<dbReference type="InterPro" id="IPR036890">
    <property type="entry name" value="HATPase_C_sf"/>
</dbReference>
<keyword evidence="13" id="KW-0472">Membrane</keyword>
<evidence type="ECO:0000259" key="19">
    <source>
        <dbReference type="PROSITE" id="PS50109"/>
    </source>
</evidence>
<dbReference type="GO" id="GO:0005886">
    <property type="term" value="C:plasma membrane"/>
    <property type="evidence" value="ECO:0007669"/>
    <property type="project" value="UniProtKB-SubCell"/>
</dbReference>
<accession>A0A1H6U8G1</accession>
<dbReference type="InterPro" id="IPR003661">
    <property type="entry name" value="HisK_dim/P_dom"/>
</dbReference>
<dbReference type="EC" id="2.7.13.3" evidence="3"/>
<dbReference type="Pfam" id="PF13426">
    <property type="entry name" value="PAS_9"/>
    <property type="match status" value="1"/>
</dbReference>
<dbReference type="InterPro" id="IPR001610">
    <property type="entry name" value="PAC"/>
</dbReference>
<evidence type="ECO:0000256" key="11">
    <source>
        <dbReference type="ARBA" id="ARBA00022989"/>
    </source>
</evidence>
<feature type="domain" description="PAC" evidence="22">
    <location>
        <begin position="1226"/>
        <end position="1277"/>
    </location>
</feature>
<evidence type="ECO:0000259" key="21">
    <source>
        <dbReference type="PROSITE" id="PS50112"/>
    </source>
</evidence>
<organism evidence="24 25">
    <name type="scientific">Frateuria terrea</name>
    <dbReference type="NCBI Taxonomy" id="529704"/>
    <lineage>
        <taxon>Bacteria</taxon>
        <taxon>Pseudomonadati</taxon>
        <taxon>Pseudomonadota</taxon>
        <taxon>Gammaproteobacteria</taxon>
        <taxon>Lysobacterales</taxon>
        <taxon>Rhodanobacteraceae</taxon>
        <taxon>Frateuria</taxon>
    </lineage>
</organism>
<dbReference type="GO" id="GO:0000155">
    <property type="term" value="F:phosphorelay sensor kinase activity"/>
    <property type="evidence" value="ECO:0007669"/>
    <property type="project" value="InterPro"/>
</dbReference>
<dbReference type="InterPro" id="IPR013767">
    <property type="entry name" value="PAS_fold"/>
</dbReference>
<dbReference type="Gene3D" id="1.10.287.130">
    <property type="match status" value="1"/>
</dbReference>
<dbReference type="SUPFAM" id="SSF55785">
    <property type="entry name" value="PYP-like sensor domain (PAS domain)"/>
    <property type="match status" value="10"/>
</dbReference>
<dbReference type="PROSITE" id="PS50113">
    <property type="entry name" value="PAC"/>
    <property type="match status" value="4"/>
</dbReference>
<feature type="domain" description="Histidine kinase" evidence="19">
    <location>
        <begin position="1449"/>
        <end position="1675"/>
    </location>
</feature>
<dbReference type="GO" id="GO:0005524">
    <property type="term" value="F:ATP binding"/>
    <property type="evidence" value="ECO:0007669"/>
    <property type="project" value="UniProtKB-KW"/>
</dbReference>
<keyword evidence="9" id="KW-0418">Kinase</keyword>
<evidence type="ECO:0000256" key="7">
    <source>
        <dbReference type="ARBA" id="ARBA00022692"/>
    </source>
</evidence>
<sequence length="2097" mass="232699">MLHPIPMPPDVGGEQGALAPLERFALQRLNTPCLVVDWEGTRVAVLGDAVAAGVLPAPGVEEVARWVGRPLSMPDGTVAGRLWAPQGADKSGLREVADLFAQALAMRAERELLARKLRRVERAVRAANVGLWEWDVRSGRAYSENDWPSLLGYGPGDVEMSYAGWASLVHPDDLPGAEAALQAFLVAAEPMRLRIEYRLRHRSGEWRWTLSLGDVIQRCADGSPHMVAGTHQDIHVQKASRLALSESEAYARSLFDSSPDSITVVGLDGTIQDVSPSGLRLQGTKTREEVIGTDWLGRWLPSYRGLAEQALSRVAEGDASRFRGAAIIAGEQRWRDVYAAPLRDADGSIRRALVTSRDISEQVWTEEELRRLTSSMGELVQRQTAEIRDNEARLRSILSNLDGMAYRWQAIEGRPVHFVSDGARQLLGIEAGTILSADEVLQRFVHEEDRARVNAAWAAVSEAGVHQHEFRIVVAKGRHRWIHERLCVVRAGGRNTDCVDAMLTDVTERRDMLRSLTLANHTLEESLVSVFWLDEHGHGLRANRATARLLGYSNQQLEQLDLTRIHPGLGGERWGQLRQVIQTQGPQQLHVKLRRSDGRELPVFVFLTSVQFEGREIYVGFASDESRRIEDQQARRDSDLLSRAALGALSSRIAILDRTGKVLATNRAWEQGNPATRDRPRAVVGSNWLEKISLSTHPEAPVIHAGLCAVVQEQAETFEREYVYTGGDDPNPLWMQMRATRFGSGSDLRMVVAIEDISRHKQIQFALDRSRRLFETLCMAAPVVIFQADGEGACRYISSHWDILTGRHASDDLGYGWLHAIHPEDAPPFRQAWVRTREGSDSFVAECRLHHADGSEIQALIQAVRLRSSAEQDDEPGWVGTITDLTRVKAATRELACVEQRQREVLQSLPAFVYVLRPTADCAIEPVWLSSKVDPFGHRFEDELPSSTWWAEHVHPDDAERVLAEFNGKLDTHDRWSYEYRLRRADGSYAWVADHLHAIRDEGGGLVELIGSIIDVSDRYAAEAAFRESEARLRVTFEQAAVGMAHLEGGLALLPNRRLLEMVGHAGSDHAPRAWSDWTHPEDRQRDEALLRRLLQREAAAGSLDKRMLRADGSDFWVHVTYSVIDVEGENAPRIFTVVEDTSERRRIQGAANQALSTLDAIEEATFSFDPDTLQIFYVNEGASRQSAYTRTELLSMTLLDLQDPHMRPRVMALLTSAAARPDKGHRLETELACRDGSQLPVEMAVQHIHPAGQPPFYVAVTRDITERRDAHLRLEQLNAELEERVEQRTDALYATNLLLRNKEEQIRAIVENIPSCVITIDRDGIITSANAAVTPVFGMPVNAAVGRDLRELIPGLFEQIFRADLWKDGADHGAGESLLLKGSFEGVAADGDPRSLEVSVSFYQLHGEPQYAAIIRDVREELAAKHELMRARTEAEQASRAKSAFLATMSHEIRTPMNGVLGMSELLLQSPLPRSDREMVETIQQSASTLLDLLDDILDFSKIEAGKLDLEIQPVELERMVEAVCATHAAVADVKGVEMRAYVSPSVPRTIEADPIRVRQILHNLVGNAIKFSAGRKGITGRMALRVDARPCQGQSLEVTIEIRDNGIGMTQEVLGRVFSPFTQGEGTTTRRFGGTGLGLSICKRLVELMEGEIVCHSLPDEGTVFTLTFRFHKGAWTPTELPADSVRSLHALVVSDDQAFLADASTCLQALQVPYQVFGRGEDMARWLGSELDAGVTPNAGKPFVLAGPGAEDWRQLRRMTDAACDQQVPMVAWFPGQLQAAGAVDAGVVPLSRTVLSAFGLEQAMATILGQRPVEAPAPAAMQAFFVSEGVRLLIAEDHEINQRVIQRQLHRLGVRGEITADGEQALNAWRRGGYDAVLADLHMPHMDGYTLARTIREEEARRGLPRIPIIAFTANAIIGDEVRCYEAGMDDVVTKPVELNRLREVLNRWLLSSPPMCKESRSADPVEAAADALSPSRHVDIRVLQQLVGDEPEVVADFLNEFQQGATRLMLSLHAAVTTESWRDAMSIAHRLKSSARSVGAGRMGDLCEQMEQLCADAEAEKKQASALLIDLQEEWQLVDNEITRAPIGRHDA</sequence>
<evidence type="ECO:0000256" key="3">
    <source>
        <dbReference type="ARBA" id="ARBA00012438"/>
    </source>
</evidence>
<evidence type="ECO:0000259" key="20">
    <source>
        <dbReference type="PROSITE" id="PS50110"/>
    </source>
</evidence>
<dbReference type="CDD" id="cd16922">
    <property type="entry name" value="HATPase_EvgS-ArcB-TorS-like"/>
    <property type="match status" value="1"/>
</dbReference>
<dbReference type="Pfam" id="PF00989">
    <property type="entry name" value="PAS"/>
    <property type="match status" value="1"/>
</dbReference>
<dbReference type="Gene3D" id="3.40.50.2300">
    <property type="match status" value="1"/>
</dbReference>
<keyword evidence="18" id="KW-0175">Coiled coil</keyword>
<keyword evidence="7" id="KW-0812">Transmembrane</keyword>
<dbReference type="InterPro" id="IPR036097">
    <property type="entry name" value="HisK_dim/P_sf"/>
</dbReference>
<dbReference type="InterPro" id="IPR036641">
    <property type="entry name" value="HPT_dom_sf"/>
</dbReference>
<dbReference type="PANTHER" id="PTHR45339">
    <property type="entry name" value="HYBRID SIGNAL TRANSDUCTION HISTIDINE KINASE J"/>
    <property type="match status" value="1"/>
</dbReference>
<dbReference type="NCBIfam" id="TIGR00229">
    <property type="entry name" value="sensory_box"/>
    <property type="match status" value="7"/>
</dbReference>
<feature type="domain" description="PAS" evidence="21">
    <location>
        <begin position="1303"/>
        <end position="1354"/>
    </location>
</feature>
<evidence type="ECO:0000256" key="5">
    <source>
        <dbReference type="ARBA" id="ARBA00022553"/>
    </source>
</evidence>
<keyword evidence="12" id="KW-0902">Two-component regulatory system</keyword>
<keyword evidence="5 17" id="KW-0597">Phosphoprotein</keyword>
<keyword evidence="6" id="KW-0808">Transferase</keyword>
<dbReference type="CDD" id="cd17546">
    <property type="entry name" value="REC_hyHK_CKI1_RcsC-like"/>
    <property type="match status" value="1"/>
</dbReference>
<dbReference type="SMART" id="SM00387">
    <property type="entry name" value="HATPase_c"/>
    <property type="match status" value="1"/>
</dbReference>
<name>A0A1H6U8G1_9GAMM</name>
<comment type="catalytic activity">
    <reaction evidence="1">
        <text>ATP + protein L-histidine = ADP + protein N-phospho-L-histidine.</text>
        <dbReference type="EC" id="2.7.13.3"/>
    </reaction>
</comment>
<dbReference type="InterPro" id="IPR003594">
    <property type="entry name" value="HATPase_dom"/>
</dbReference>
<dbReference type="SUPFAM" id="SSF52172">
    <property type="entry name" value="CheY-like"/>
    <property type="match status" value="1"/>
</dbReference>
<dbReference type="InterPro" id="IPR035965">
    <property type="entry name" value="PAS-like_dom_sf"/>
</dbReference>
<dbReference type="InterPro" id="IPR000700">
    <property type="entry name" value="PAS-assoc_C"/>
</dbReference>
<dbReference type="CDD" id="cd00130">
    <property type="entry name" value="PAS"/>
    <property type="match status" value="9"/>
</dbReference>
<evidence type="ECO:0000256" key="4">
    <source>
        <dbReference type="ARBA" id="ARBA00022475"/>
    </source>
</evidence>
<dbReference type="InterPro" id="IPR013655">
    <property type="entry name" value="PAS_fold_3"/>
</dbReference>
<feature type="domain" description="PAS" evidence="21">
    <location>
        <begin position="390"/>
        <end position="464"/>
    </location>
</feature>
<comment type="subcellular location">
    <subcellularLocation>
        <location evidence="2">Cell inner membrane</location>
        <topology evidence="2">Multi-pass membrane protein</topology>
    </subcellularLocation>
</comment>
<evidence type="ECO:0000256" key="8">
    <source>
        <dbReference type="ARBA" id="ARBA00022741"/>
    </source>
</evidence>
<feature type="modified residue" description="4-aspartylphosphate" evidence="17">
    <location>
        <position position="1884"/>
    </location>
</feature>
<dbReference type="PROSITE" id="PS50110">
    <property type="entry name" value="RESPONSE_REGULATORY"/>
    <property type="match status" value="1"/>
</dbReference>
<dbReference type="InterPro" id="IPR000014">
    <property type="entry name" value="PAS"/>
</dbReference>
<keyword evidence="10" id="KW-0067">ATP-binding</keyword>
<keyword evidence="25" id="KW-1185">Reference proteome</keyword>
<gene>
    <name evidence="24" type="ORF">SAMN04487997_1930</name>
</gene>
<dbReference type="InterPro" id="IPR005467">
    <property type="entry name" value="His_kinase_dom"/>
</dbReference>
<feature type="domain" description="PAS" evidence="21">
    <location>
        <begin position="515"/>
        <end position="584"/>
    </location>
</feature>
<dbReference type="CDD" id="cd00082">
    <property type="entry name" value="HisKA"/>
    <property type="match status" value="1"/>
</dbReference>
<evidence type="ECO:0000256" key="9">
    <source>
        <dbReference type="ARBA" id="ARBA00022777"/>
    </source>
</evidence>
<feature type="domain" description="Response regulatory" evidence="20">
    <location>
        <begin position="1835"/>
        <end position="1954"/>
    </location>
</feature>
<dbReference type="Pfam" id="PF08447">
    <property type="entry name" value="PAS_3"/>
    <property type="match status" value="5"/>
</dbReference>
<evidence type="ECO:0000256" key="12">
    <source>
        <dbReference type="ARBA" id="ARBA00023012"/>
    </source>
</evidence>
<proteinExistence type="predicted"/>
<dbReference type="InterPro" id="IPR001789">
    <property type="entry name" value="Sig_transdc_resp-reg_receiver"/>
</dbReference>
<dbReference type="InterPro" id="IPR004358">
    <property type="entry name" value="Sig_transdc_His_kin-like_C"/>
</dbReference>
<dbReference type="OrthoDB" id="9797243at2"/>
<dbReference type="PROSITE" id="PS50894">
    <property type="entry name" value="HPT"/>
    <property type="match status" value="1"/>
</dbReference>
<dbReference type="PRINTS" id="PR00344">
    <property type="entry name" value="BCTRLSENSOR"/>
</dbReference>
<evidence type="ECO:0000256" key="13">
    <source>
        <dbReference type="ARBA" id="ARBA00023136"/>
    </source>
</evidence>
<feature type="modified residue" description="Phosphohistidine" evidence="16">
    <location>
        <position position="2034"/>
    </location>
</feature>
<dbReference type="SMART" id="SM00091">
    <property type="entry name" value="PAS"/>
    <property type="match status" value="9"/>
</dbReference>
<dbReference type="Pfam" id="PF00512">
    <property type="entry name" value="HisKA"/>
    <property type="match status" value="1"/>
</dbReference>
<dbReference type="InterPro" id="IPR011006">
    <property type="entry name" value="CheY-like_superfamily"/>
</dbReference>
<evidence type="ECO:0000259" key="22">
    <source>
        <dbReference type="PROSITE" id="PS50113"/>
    </source>
</evidence>
<dbReference type="PANTHER" id="PTHR45339:SF1">
    <property type="entry name" value="HYBRID SIGNAL TRANSDUCTION HISTIDINE KINASE J"/>
    <property type="match status" value="1"/>
</dbReference>
<evidence type="ECO:0000256" key="1">
    <source>
        <dbReference type="ARBA" id="ARBA00000085"/>
    </source>
</evidence>
<dbReference type="Gene3D" id="3.30.450.20">
    <property type="entry name" value="PAS domain"/>
    <property type="match status" value="10"/>
</dbReference>
<keyword evidence="4" id="KW-1003">Cell membrane</keyword>
<dbReference type="EMBL" id="FNYC01000003">
    <property type="protein sequence ID" value="SEI88611.1"/>
    <property type="molecule type" value="Genomic_DNA"/>
</dbReference>
<dbReference type="InterPro" id="IPR008207">
    <property type="entry name" value="Sig_transdc_His_kin_Hpt_dom"/>
</dbReference>
<dbReference type="SUPFAM" id="SSF47384">
    <property type="entry name" value="Homodimeric domain of signal transducing histidine kinase"/>
    <property type="match status" value="1"/>
</dbReference>